<reference evidence="3" key="1">
    <citation type="submission" date="2015-08" db="EMBL/GenBank/DDBJ databases">
        <title>Fjat-14210 dsm16467.</title>
        <authorList>
            <person name="Liu B."/>
            <person name="Wang J."/>
            <person name="Zhu Y."/>
            <person name="Liu G."/>
            <person name="Chen Q."/>
            <person name="Chen Z."/>
            <person name="Lan J."/>
            <person name="Che J."/>
            <person name="Ge C."/>
            <person name="Shi H."/>
            <person name="Pan Z."/>
            <person name="Liu X."/>
        </authorList>
    </citation>
    <scope>NUCLEOTIDE SEQUENCE [LARGE SCALE GENOMIC DNA]</scope>
    <source>
        <strain evidence="3">DSM 16467</strain>
    </source>
</reference>
<evidence type="ECO:0000313" key="3">
    <source>
        <dbReference type="Proteomes" id="UP000037558"/>
    </source>
</evidence>
<feature type="domain" description="Metallo-beta-lactamase" evidence="1">
    <location>
        <begin position="20"/>
        <end position="212"/>
    </location>
</feature>
<comment type="caution">
    <text evidence="2">The sequence shown here is derived from an EMBL/GenBank/DDBJ whole genome shotgun (WGS) entry which is preliminary data.</text>
</comment>
<accession>A0A0M0KXU4</accession>
<evidence type="ECO:0000259" key="1">
    <source>
        <dbReference type="SMART" id="SM00849"/>
    </source>
</evidence>
<dbReference type="PANTHER" id="PTHR42951:SF9">
    <property type="entry name" value="METAL-DEPENDENT HYDROLASE"/>
    <property type="match status" value="1"/>
</dbReference>
<dbReference type="Gene3D" id="3.60.15.10">
    <property type="entry name" value="Ribonuclease Z/Hydroxyacylglutathione hydrolase-like"/>
    <property type="match status" value="1"/>
</dbReference>
<dbReference type="EMBL" id="LILC01000021">
    <property type="protein sequence ID" value="KOO43437.1"/>
    <property type="molecule type" value="Genomic_DNA"/>
</dbReference>
<dbReference type="SUPFAM" id="SSF56281">
    <property type="entry name" value="Metallo-hydrolase/oxidoreductase"/>
    <property type="match status" value="1"/>
</dbReference>
<dbReference type="PANTHER" id="PTHR42951">
    <property type="entry name" value="METALLO-BETA-LACTAMASE DOMAIN-CONTAINING"/>
    <property type="match status" value="1"/>
</dbReference>
<sequence length="241" mass="26444">MKIKKYESVYQLTELPHLFPVNCYLVEERDEVTLIDAALPFSAKGIIKEIENIQKPLTRILLTHAHDDHVGALDALKAAFPHAKVIISQRDARLMKGDRSLDAHEPQLPIKGGVPKSLTTVPDQTITHGDMIGSLQAIATPGHTPGHMAYLDTRSGALIAGDVFQIRGGIAVAGTLKWRFPFPAFSTWNKELALESAKALYDLKPTLLAVGHGNWLVNPSTSMQKAIREAEKGVEQYAPRS</sequence>
<dbReference type="SMART" id="SM00849">
    <property type="entry name" value="Lactamase_B"/>
    <property type="match status" value="1"/>
</dbReference>
<evidence type="ECO:0000313" key="2">
    <source>
        <dbReference type="EMBL" id="KOO43437.1"/>
    </source>
</evidence>
<dbReference type="Proteomes" id="UP000037558">
    <property type="component" value="Unassembled WGS sequence"/>
</dbReference>
<gene>
    <name evidence="2" type="ORF">AMD01_15505</name>
</gene>
<organism evidence="2 3">
    <name type="scientific">Priestia koreensis</name>
    <dbReference type="NCBI Taxonomy" id="284581"/>
    <lineage>
        <taxon>Bacteria</taxon>
        <taxon>Bacillati</taxon>
        <taxon>Bacillota</taxon>
        <taxon>Bacilli</taxon>
        <taxon>Bacillales</taxon>
        <taxon>Bacillaceae</taxon>
        <taxon>Priestia</taxon>
    </lineage>
</organism>
<name>A0A0M0KXU4_9BACI</name>
<dbReference type="InterPro" id="IPR001279">
    <property type="entry name" value="Metallo-B-lactamas"/>
</dbReference>
<protein>
    <recommendedName>
        <fullName evidence="1">Metallo-beta-lactamase domain-containing protein</fullName>
    </recommendedName>
</protein>
<dbReference type="OrthoDB" id="9802248at2"/>
<dbReference type="CDD" id="cd07721">
    <property type="entry name" value="yflN-like_MBL-fold"/>
    <property type="match status" value="1"/>
</dbReference>
<dbReference type="InterPro" id="IPR036866">
    <property type="entry name" value="RibonucZ/Hydroxyglut_hydro"/>
</dbReference>
<dbReference type="PATRIC" id="fig|284581.3.peg.1101"/>
<dbReference type="RefSeq" id="WP_053402346.1">
    <property type="nucleotide sequence ID" value="NZ_LILC01000021.1"/>
</dbReference>
<dbReference type="Pfam" id="PF00753">
    <property type="entry name" value="Lactamase_B"/>
    <property type="match status" value="1"/>
</dbReference>
<dbReference type="STRING" id="284581.AMD01_15505"/>
<dbReference type="InterPro" id="IPR050855">
    <property type="entry name" value="NDM-1-like"/>
</dbReference>
<dbReference type="AlphaFoldDB" id="A0A0M0KXU4"/>
<proteinExistence type="predicted"/>
<keyword evidence="3" id="KW-1185">Reference proteome</keyword>